<evidence type="ECO:0000256" key="6">
    <source>
        <dbReference type="SAM" id="MobiDB-lite"/>
    </source>
</evidence>
<dbReference type="Gene3D" id="3.40.50.10420">
    <property type="entry name" value="NagB/RpiA/CoA transferase-like"/>
    <property type="match status" value="1"/>
</dbReference>
<dbReference type="Proteomes" id="UP000228987">
    <property type="component" value="Unassembled WGS sequence"/>
</dbReference>
<reference evidence="8" key="1">
    <citation type="submission" date="2017-08" db="EMBL/GenBank/DDBJ databases">
        <title>A dynamic microbial community with high functional redundancy inhabits the cold, oxic subseafloor aquifer.</title>
        <authorList>
            <person name="Tully B.J."/>
            <person name="Wheat C.G."/>
            <person name="Glazer B.T."/>
            <person name="Huber J.A."/>
        </authorList>
    </citation>
    <scope>NUCLEOTIDE SEQUENCE [LARGE SCALE GENOMIC DNA]</scope>
</reference>
<evidence type="ECO:0000256" key="3">
    <source>
        <dbReference type="ARBA" id="ARBA00022840"/>
    </source>
</evidence>
<dbReference type="InterPro" id="IPR002698">
    <property type="entry name" value="FTHF_cligase"/>
</dbReference>
<comment type="caution">
    <text evidence="7">The sequence shown here is derived from an EMBL/GenBank/DDBJ whole genome shotgun (WGS) entry which is preliminary data.</text>
</comment>
<dbReference type="Pfam" id="PF01812">
    <property type="entry name" value="5-FTHF_cyc-lig"/>
    <property type="match status" value="1"/>
</dbReference>
<dbReference type="NCBIfam" id="TIGR02727">
    <property type="entry name" value="MTHFS_bact"/>
    <property type="match status" value="1"/>
</dbReference>
<dbReference type="GO" id="GO:0030272">
    <property type="term" value="F:5-formyltetrahydrofolate cyclo-ligase activity"/>
    <property type="evidence" value="ECO:0007669"/>
    <property type="project" value="UniProtKB-EC"/>
</dbReference>
<organism evidence="7 8">
    <name type="scientific">SAR86 cluster bacterium</name>
    <dbReference type="NCBI Taxonomy" id="2030880"/>
    <lineage>
        <taxon>Bacteria</taxon>
        <taxon>Pseudomonadati</taxon>
        <taxon>Pseudomonadota</taxon>
        <taxon>Gammaproteobacteria</taxon>
        <taxon>SAR86 cluster</taxon>
    </lineage>
</organism>
<keyword evidence="3 4" id="KW-0067">ATP-binding</keyword>
<protein>
    <recommendedName>
        <fullName evidence="5">5-formyltetrahydrofolate cyclo-ligase</fullName>
        <ecNumber evidence="5">6.3.3.2</ecNumber>
    </recommendedName>
</protein>
<dbReference type="GO" id="GO:0005524">
    <property type="term" value="F:ATP binding"/>
    <property type="evidence" value="ECO:0007669"/>
    <property type="project" value="UniProtKB-KW"/>
</dbReference>
<sequence>MIFSDSKPTSKDYAYRVSKHSQLRSSMRNTRRSISPKQQSQAAEKLLPRILEQEDFNKASNIVFYQAFDGEINPSLVMQAALTQGKRCFLPLIGETRETLAFVEYKSGATLTRNSFGILEPTLYPNDALAPEHMDMIFMPLVAFDLSGTRLGMGKGYYDKKLAFMLGNSREKSLTSGKKPVLIGLAHECQRVEQLERAEWDVPMDKIITDQTIYTISSTDPTTSSS</sequence>
<dbReference type="GO" id="GO:0046872">
    <property type="term" value="F:metal ion binding"/>
    <property type="evidence" value="ECO:0007669"/>
    <property type="project" value="UniProtKB-KW"/>
</dbReference>
<feature type="binding site" evidence="4">
    <location>
        <position position="71"/>
    </location>
    <ligand>
        <name>substrate</name>
    </ligand>
</feature>
<dbReference type="AlphaFoldDB" id="A0A2A5CDE2"/>
<keyword evidence="7" id="KW-0436">Ligase</keyword>
<comment type="catalytic activity">
    <reaction evidence="5">
        <text>(6S)-5-formyl-5,6,7,8-tetrahydrofolate + ATP = (6R)-5,10-methenyltetrahydrofolate + ADP + phosphate</text>
        <dbReference type="Rhea" id="RHEA:10488"/>
        <dbReference type="ChEBI" id="CHEBI:30616"/>
        <dbReference type="ChEBI" id="CHEBI:43474"/>
        <dbReference type="ChEBI" id="CHEBI:57455"/>
        <dbReference type="ChEBI" id="CHEBI:57457"/>
        <dbReference type="ChEBI" id="CHEBI:456216"/>
        <dbReference type="EC" id="6.3.3.2"/>
    </reaction>
</comment>
<comment type="similarity">
    <text evidence="1 5">Belongs to the 5-formyltetrahydrofolate cyclo-ligase family.</text>
</comment>
<dbReference type="GO" id="GO:0009396">
    <property type="term" value="P:folic acid-containing compound biosynthetic process"/>
    <property type="evidence" value="ECO:0007669"/>
    <property type="project" value="TreeGrafter"/>
</dbReference>
<dbReference type="PIRSF" id="PIRSF006806">
    <property type="entry name" value="FTHF_cligase"/>
    <property type="match status" value="1"/>
</dbReference>
<feature type="compositionally biased region" description="Polar residues" evidence="6">
    <location>
        <begin position="23"/>
        <end position="41"/>
    </location>
</feature>
<accession>A0A2A5CDE2</accession>
<proteinExistence type="inferred from homology"/>
<keyword evidence="5" id="KW-0479">Metal-binding</keyword>
<dbReference type="PANTHER" id="PTHR23407">
    <property type="entry name" value="ATPASE INHIBITOR/5-FORMYLTETRAHYDROFOLATE CYCLO-LIGASE"/>
    <property type="match status" value="1"/>
</dbReference>
<dbReference type="PANTHER" id="PTHR23407:SF1">
    <property type="entry name" value="5-FORMYLTETRAHYDROFOLATE CYCLO-LIGASE"/>
    <property type="match status" value="1"/>
</dbReference>
<feature type="region of interest" description="Disordered" evidence="6">
    <location>
        <begin position="22"/>
        <end position="41"/>
    </location>
</feature>
<dbReference type="EMBL" id="NVWI01000004">
    <property type="protein sequence ID" value="PCJ41782.1"/>
    <property type="molecule type" value="Genomic_DNA"/>
</dbReference>
<evidence type="ECO:0000256" key="1">
    <source>
        <dbReference type="ARBA" id="ARBA00010638"/>
    </source>
</evidence>
<dbReference type="EC" id="6.3.3.2" evidence="5"/>
<dbReference type="SUPFAM" id="SSF100950">
    <property type="entry name" value="NagB/RpiA/CoA transferase-like"/>
    <property type="match status" value="1"/>
</dbReference>
<dbReference type="InterPro" id="IPR037171">
    <property type="entry name" value="NagB/RpiA_transferase-like"/>
</dbReference>
<evidence type="ECO:0000313" key="8">
    <source>
        <dbReference type="Proteomes" id="UP000228987"/>
    </source>
</evidence>
<keyword evidence="5" id="KW-0460">Magnesium</keyword>
<evidence type="ECO:0000256" key="5">
    <source>
        <dbReference type="RuleBase" id="RU361279"/>
    </source>
</evidence>
<gene>
    <name evidence="7" type="ORF">COA71_07155</name>
</gene>
<evidence type="ECO:0000256" key="4">
    <source>
        <dbReference type="PIRSR" id="PIRSR006806-1"/>
    </source>
</evidence>
<dbReference type="GO" id="GO:0035999">
    <property type="term" value="P:tetrahydrofolate interconversion"/>
    <property type="evidence" value="ECO:0007669"/>
    <property type="project" value="TreeGrafter"/>
</dbReference>
<keyword evidence="2 4" id="KW-0547">Nucleotide-binding</keyword>
<dbReference type="InterPro" id="IPR024185">
    <property type="entry name" value="FTHF_cligase-like_sf"/>
</dbReference>
<evidence type="ECO:0000313" key="7">
    <source>
        <dbReference type="EMBL" id="PCJ41782.1"/>
    </source>
</evidence>
<name>A0A2A5CDE2_9GAMM</name>
<evidence type="ECO:0000256" key="2">
    <source>
        <dbReference type="ARBA" id="ARBA00022741"/>
    </source>
</evidence>
<feature type="binding site" evidence="4">
    <location>
        <begin position="150"/>
        <end position="158"/>
    </location>
    <ligand>
        <name>ATP</name>
        <dbReference type="ChEBI" id="CHEBI:30616"/>
    </ligand>
</feature>
<comment type="cofactor">
    <cofactor evidence="5">
        <name>Mg(2+)</name>
        <dbReference type="ChEBI" id="CHEBI:18420"/>
    </cofactor>
</comment>